<gene>
    <name evidence="1" type="ORF">SDJN03_08007</name>
</gene>
<proteinExistence type="predicted"/>
<feature type="non-terminal residue" evidence="1">
    <location>
        <position position="1"/>
    </location>
</feature>
<comment type="caution">
    <text evidence="1">The sequence shown here is derived from an EMBL/GenBank/DDBJ whole genome shotgun (WGS) entry which is preliminary data.</text>
</comment>
<evidence type="ECO:0000313" key="1">
    <source>
        <dbReference type="EMBL" id="KAG6598229.1"/>
    </source>
</evidence>
<organism evidence="1 2">
    <name type="scientific">Cucurbita argyrosperma subsp. sororia</name>
    <dbReference type="NCBI Taxonomy" id="37648"/>
    <lineage>
        <taxon>Eukaryota</taxon>
        <taxon>Viridiplantae</taxon>
        <taxon>Streptophyta</taxon>
        <taxon>Embryophyta</taxon>
        <taxon>Tracheophyta</taxon>
        <taxon>Spermatophyta</taxon>
        <taxon>Magnoliopsida</taxon>
        <taxon>eudicotyledons</taxon>
        <taxon>Gunneridae</taxon>
        <taxon>Pentapetalae</taxon>
        <taxon>rosids</taxon>
        <taxon>fabids</taxon>
        <taxon>Cucurbitales</taxon>
        <taxon>Cucurbitaceae</taxon>
        <taxon>Cucurbiteae</taxon>
        <taxon>Cucurbita</taxon>
    </lineage>
</organism>
<accession>A0AAV6NHE6</accession>
<keyword evidence="2" id="KW-1185">Reference proteome</keyword>
<dbReference type="EMBL" id="JAGKQH010000005">
    <property type="protein sequence ID" value="KAG6598229.1"/>
    <property type="molecule type" value="Genomic_DNA"/>
</dbReference>
<dbReference type="Proteomes" id="UP000685013">
    <property type="component" value="Chromosome 5"/>
</dbReference>
<evidence type="ECO:0000313" key="2">
    <source>
        <dbReference type="Proteomes" id="UP000685013"/>
    </source>
</evidence>
<dbReference type="AlphaFoldDB" id="A0AAV6NHE6"/>
<protein>
    <submittedName>
        <fullName evidence="1">Uncharacterized protein</fullName>
    </submittedName>
</protein>
<name>A0AAV6NHE6_9ROSI</name>
<sequence>MNPKSASSRVNSTMMLRTGSHADMLSRFIVVSTAGPSASALFNHLIPRPSILHSNFDYDGACSSWQGMGPHLNIHMGWAVFCAQINRTSIWAGPYSVHKLTEHPYGLGRILCTNQQTTCRFVLAMSYVRTLISQQPP</sequence>
<reference evidence="1 2" key="1">
    <citation type="journal article" date="2021" name="Hortic Res">
        <title>The domestication of Cucurbita argyrosperma as revealed by the genome of its wild relative.</title>
        <authorList>
            <person name="Barrera-Redondo J."/>
            <person name="Sanchez-de la Vega G."/>
            <person name="Aguirre-Liguori J.A."/>
            <person name="Castellanos-Morales G."/>
            <person name="Gutierrez-Guerrero Y.T."/>
            <person name="Aguirre-Dugua X."/>
            <person name="Aguirre-Planter E."/>
            <person name="Tenaillon M.I."/>
            <person name="Lira-Saade R."/>
            <person name="Eguiarte L.E."/>
        </authorList>
    </citation>
    <scope>NUCLEOTIDE SEQUENCE [LARGE SCALE GENOMIC DNA]</scope>
    <source>
        <strain evidence="1">JBR-2021</strain>
    </source>
</reference>